<keyword evidence="3" id="KW-1185">Reference proteome</keyword>
<evidence type="ECO:0008006" key="4">
    <source>
        <dbReference type="Google" id="ProtNLM"/>
    </source>
</evidence>
<sequence length="325" mass="36711">MNIKERKKNWSNYWKSNSIDSCSQGVKSTDSEIDTFWKDTAKSLNKDSQVLDLCTGRGDVVDKMISAQESAGKDISHYTGVDLSEIPSELAMSRFKSHAQRVNLNYGTSVAALPYDDNKFDLVTSQFGIEYAVSKDSLIEIFRVLKNEGKLRLVIHHQNSILTKVAKEERSHIEYLIDESNFFDLAQKLIPVFAKLRNPANAEKLNKDQEAISLRSLFNNASKGILDRAAKSNHPDALKEVLSFTEGLFRVAREQGVKPAKDELSKYIDELKQSKVRMQELIDCAFTEEDIKGLEQQVNQLGHKIVKTSELTSKSYIVAWGLEIS</sequence>
<organism evidence="2 3">
    <name type="scientific">Kangiella sediminilitoris</name>
    <dbReference type="NCBI Taxonomy" id="1144748"/>
    <lineage>
        <taxon>Bacteria</taxon>
        <taxon>Pseudomonadati</taxon>
        <taxon>Pseudomonadota</taxon>
        <taxon>Gammaproteobacteria</taxon>
        <taxon>Kangiellales</taxon>
        <taxon>Kangiellaceae</taxon>
        <taxon>Kangiella</taxon>
    </lineage>
</organism>
<dbReference type="OrthoDB" id="9797252at2"/>
<evidence type="ECO:0000256" key="1">
    <source>
        <dbReference type="SAM" id="Coils"/>
    </source>
</evidence>
<protein>
    <recommendedName>
        <fullName evidence="4">Methyltransferase domain-containing protein</fullName>
    </recommendedName>
</protein>
<dbReference type="Gene3D" id="3.40.50.150">
    <property type="entry name" value="Vaccinia Virus protein VP39"/>
    <property type="match status" value="1"/>
</dbReference>
<dbReference type="InterPro" id="IPR029063">
    <property type="entry name" value="SAM-dependent_MTases_sf"/>
</dbReference>
<name>A0A1B3B8C3_9GAMM</name>
<reference evidence="3" key="1">
    <citation type="submission" date="2015-08" db="EMBL/GenBank/DDBJ databases">
        <authorList>
            <person name="Kim K.M."/>
        </authorList>
    </citation>
    <scope>NUCLEOTIDE SEQUENCE [LARGE SCALE GENOMIC DNA]</scope>
    <source>
        <strain evidence="3">KCTC 23892</strain>
    </source>
</reference>
<evidence type="ECO:0000313" key="2">
    <source>
        <dbReference type="EMBL" id="AOE49052.1"/>
    </source>
</evidence>
<keyword evidence="1" id="KW-0175">Coiled coil</keyword>
<proteinExistence type="predicted"/>
<dbReference type="CDD" id="cd02440">
    <property type="entry name" value="AdoMet_MTases"/>
    <property type="match status" value="1"/>
</dbReference>
<gene>
    <name evidence="2" type="ORF">KS2013_326</name>
</gene>
<dbReference type="KEGG" id="ksd:KS2013_326"/>
<dbReference type="Proteomes" id="UP000094147">
    <property type="component" value="Chromosome"/>
</dbReference>
<accession>A0A1B3B8C3</accession>
<dbReference type="EMBL" id="CP012418">
    <property type="protein sequence ID" value="AOE49052.1"/>
    <property type="molecule type" value="Genomic_DNA"/>
</dbReference>
<evidence type="ECO:0000313" key="3">
    <source>
        <dbReference type="Proteomes" id="UP000094147"/>
    </source>
</evidence>
<dbReference type="SUPFAM" id="SSF53335">
    <property type="entry name" value="S-adenosyl-L-methionine-dependent methyltransferases"/>
    <property type="match status" value="1"/>
</dbReference>
<dbReference type="AlphaFoldDB" id="A0A1B3B8C3"/>
<dbReference type="STRING" id="1144748.KS2013_326"/>
<feature type="coiled-coil region" evidence="1">
    <location>
        <begin position="261"/>
        <end position="304"/>
    </location>
</feature>
<dbReference type="Pfam" id="PF01209">
    <property type="entry name" value="Ubie_methyltran"/>
    <property type="match status" value="1"/>
</dbReference>
<dbReference type="RefSeq" id="WP_068988757.1">
    <property type="nucleotide sequence ID" value="NZ_CP012418.1"/>
</dbReference>